<dbReference type="Proteomes" id="UP000287166">
    <property type="component" value="Unassembled WGS sequence"/>
</dbReference>
<dbReference type="InParanoid" id="A0A401H0H2"/>
<evidence type="ECO:0000313" key="3">
    <source>
        <dbReference type="Proteomes" id="UP000287166"/>
    </source>
</evidence>
<feature type="repeat" description="ANK" evidence="1">
    <location>
        <begin position="74"/>
        <end position="106"/>
    </location>
</feature>
<keyword evidence="3" id="KW-1185">Reference proteome</keyword>
<dbReference type="AlphaFoldDB" id="A0A401H0H2"/>
<name>A0A401H0H2_9APHY</name>
<dbReference type="STRING" id="139825.A0A401H0H2"/>
<gene>
    <name evidence="2" type="ORF">SCP_1201390</name>
</gene>
<reference evidence="2 3" key="1">
    <citation type="journal article" date="2018" name="Sci. Rep.">
        <title>Genome sequence of the cauliflower mushroom Sparassis crispa (Hanabiratake) and its association with beneficial usage.</title>
        <authorList>
            <person name="Kiyama R."/>
            <person name="Furutani Y."/>
            <person name="Kawaguchi K."/>
            <person name="Nakanishi T."/>
        </authorList>
    </citation>
    <scope>NUCLEOTIDE SEQUENCE [LARGE SCALE GENOMIC DNA]</scope>
</reference>
<organism evidence="2 3">
    <name type="scientific">Sparassis crispa</name>
    <dbReference type="NCBI Taxonomy" id="139825"/>
    <lineage>
        <taxon>Eukaryota</taxon>
        <taxon>Fungi</taxon>
        <taxon>Dikarya</taxon>
        <taxon>Basidiomycota</taxon>
        <taxon>Agaricomycotina</taxon>
        <taxon>Agaricomycetes</taxon>
        <taxon>Polyporales</taxon>
        <taxon>Sparassidaceae</taxon>
        <taxon>Sparassis</taxon>
    </lineage>
</organism>
<dbReference type="GeneID" id="38784831"/>
<dbReference type="OrthoDB" id="194358at2759"/>
<dbReference type="EMBL" id="BFAD01000012">
    <property type="protein sequence ID" value="GBE87914.1"/>
    <property type="molecule type" value="Genomic_DNA"/>
</dbReference>
<dbReference type="InterPro" id="IPR002110">
    <property type="entry name" value="Ankyrin_rpt"/>
</dbReference>
<dbReference type="Gene3D" id="1.25.40.20">
    <property type="entry name" value="Ankyrin repeat-containing domain"/>
    <property type="match status" value="1"/>
</dbReference>
<proteinExistence type="predicted"/>
<dbReference type="PROSITE" id="PS50088">
    <property type="entry name" value="ANK_REPEAT"/>
    <property type="match status" value="1"/>
</dbReference>
<accession>A0A401H0H2</accession>
<protein>
    <submittedName>
        <fullName evidence="2">Uncharacterized protein</fullName>
    </submittedName>
</protein>
<dbReference type="InterPro" id="IPR036770">
    <property type="entry name" value="Ankyrin_rpt-contain_sf"/>
</dbReference>
<dbReference type="RefSeq" id="XP_027618827.1">
    <property type="nucleotide sequence ID" value="XM_027763026.1"/>
</dbReference>
<evidence type="ECO:0000313" key="2">
    <source>
        <dbReference type="EMBL" id="GBE87914.1"/>
    </source>
</evidence>
<keyword evidence="1" id="KW-0040">ANK repeat</keyword>
<evidence type="ECO:0000256" key="1">
    <source>
        <dbReference type="PROSITE-ProRule" id="PRU00023"/>
    </source>
</evidence>
<comment type="caution">
    <text evidence="2">The sequence shown here is derived from an EMBL/GenBank/DDBJ whole genome shotgun (WGS) entry which is preliminary data.</text>
</comment>
<dbReference type="SUPFAM" id="SSF48403">
    <property type="entry name" value="Ankyrin repeat"/>
    <property type="match status" value="1"/>
</dbReference>
<sequence length="199" mass="21385">MPASLTESHPCLPAKLLDSFKSDPLIGSNTIIYDKAIETFRASVITSEVVLRAEALYKSPPAALTRGLTVKGMEGASYLHLAVARGDIPLTYECLRLGVGVDISDMCGRTPLLLATEMIANTVESQAAGRDGANNKAAETRARLVRIATLLIEQHAELYVAQRGGGDSIFGYAFNTLQWPLIELLLRHGAQPVKLNVAP</sequence>